<dbReference type="InterPro" id="IPR052101">
    <property type="entry name" value="Plant_StressResp_Kinase"/>
</dbReference>
<dbReference type="SUPFAM" id="SSF56112">
    <property type="entry name" value="Protein kinase-like (PK-like)"/>
    <property type="match status" value="1"/>
</dbReference>
<evidence type="ECO:0000313" key="7">
    <source>
        <dbReference type="EMBL" id="AQK41966.1"/>
    </source>
</evidence>
<dbReference type="InterPro" id="IPR001245">
    <property type="entry name" value="Ser-Thr/Tyr_kinase_cat_dom"/>
</dbReference>
<dbReference type="EMBL" id="CM000786">
    <property type="protein sequence ID" value="AQK41966.1"/>
    <property type="molecule type" value="Genomic_DNA"/>
</dbReference>
<dbReference type="Pfam" id="PF07714">
    <property type="entry name" value="PK_Tyr_Ser-Thr"/>
    <property type="match status" value="2"/>
</dbReference>
<name>A0A1D6J1P6_MAIZE</name>
<dbReference type="InterPro" id="IPR000719">
    <property type="entry name" value="Prot_kinase_dom"/>
</dbReference>
<dbReference type="FunFam" id="3.30.200.20:FF:000182">
    <property type="entry name" value="PTI1-like tyrosine-protein kinase 3"/>
    <property type="match status" value="1"/>
</dbReference>
<evidence type="ECO:0000256" key="5">
    <source>
        <dbReference type="ARBA" id="ARBA00022840"/>
    </source>
</evidence>
<dbReference type="PROSITE" id="PS00107">
    <property type="entry name" value="PROTEIN_KINASE_ATP"/>
    <property type="match status" value="1"/>
</dbReference>
<dbReference type="GO" id="GO:0004672">
    <property type="term" value="F:protein kinase activity"/>
    <property type="evidence" value="ECO:0007669"/>
    <property type="project" value="InterPro"/>
</dbReference>
<dbReference type="PANTHER" id="PTHR47983">
    <property type="entry name" value="PTO-INTERACTING PROTEIN 1-LIKE"/>
    <property type="match status" value="1"/>
</dbReference>
<keyword evidence="1" id="KW-0597">Phosphoprotein</keyword>
<dbReference type="InterPro" id="IPR017441">
    <property type="entry name" value="Protein_kinase_ATP_BS"/>
</dbReference>
<reference evidence="7" key="1">
    <citation type="submission" date="2015-12" db="EMBL/GenBank/DDBJ databases">
        <title>Update maize B73 reference genome by single molecule sequencing technologies.</title>
        <authorList>
            <consortium name="Maize Genome Sequencing Project"/>
            <person name="Ware D."/>
        </authorList>
    </citation>
    <scope>NUCLEOTIDE SEQUENCE</scope>
    <source>
        <tissue evidence="7">Seedling</tissue>
    </source>
</reference>
<keyword evidence="4 7" id="KW-0418">Kinase</keyword>
<dbReference type="GO" id="GO:0005524">
    <property type="term" value="F:ATP binding"/>
    <property type="evidence" value="ECO:0007669"/>
    <property type="project" value="UniProtKB-UniRule"/>
</dbReference>
<evidence type="ECO:0000256" key="2">
    <source>
        <dbReference type="ARBA" id="ARBA00022679"/>
    </source>
</evidence>
<dbReference type="Gene3D" id="3.30.200.20">
    <property type="entry name" value="Phosphorylase Kinase, domain 1"/>
    <property type="match status" value="1"/>
</dbReference>
<dbReference type="PANTHER" id="PTHR47983:SF3">
    <property type="entry name" value="OS05G0135800 PROTEIN"/>
    <property type="match status" value="1"/>
</dbReference>
<evidence type="ECO:0000256" key="6">
    <source>
        <dbReference type="PROSITE-ProRule" id="PRU10141"/>
    </source>
</evidence>
<protein>
    <submittedName>
        <fullName evidence="7">PTI1-like tyrosine-protein kinase 3</fullName>
    </submittedName>
</protein>
<evidence type="ECO:0000256" key="4">
    <source>
        <dbReference type="ARBA" id="ARBA00022777"/>
    </source>
</evidence>
<keyword evidence="2" id="KW-0808">Transferase</keyword>
<dbReference type="PROSITE" id="PS50011">
    <property type="entry name" value="PROTEIN_KINASE_DOM"/>
    <property type="match status" value="1"/>
</dbReference>
<keyword evidence="3 6" id="KW-0547">Nucleotide-binding</keyword>
<gene>
    <name evidence="7" type="ORF">ZEAMMB73_Zm00001d024755</name>
</gene>
<dbReference type="AlphaFoldDB" id="A0A1D6J1P6"/>
<dbReference type="InterPro" id="IPR011009">
    <property type="entry name" value="Kinase-like_dom_sf"/>
</dbReference>
<proteinExistence type="predicted"/>
<evidence type="ECO:0000256" key="1">
    <source>
        <dbReference type="ARBA" id="ARBA00022553"/>
    </source>
</evidence>
<feature type="binding site" evidence="6">
    <location>
        <position position="96"/>
    </location>
    <ligand>
        <name>ATP</name>
        <dbReference type="ChEBI" id="CHEBI:30616"/>
    </ligand>
</feature>
<sequence>MSCFACCGDEDTQVPDTRAQYPGHHPARADAYRPSDQPPKGPQPVKMQPIAVPAIPVDEIREVTKGFGDEALIGEGSFGRVYLGVLRNGRSAAVKKLDSNKQPDQEFLAQVSMVSRLKHENVVELLGYCADGTLRVLAYEFATMGSLHDMLHGIVLCYLVSLIFCTSSKIADFDLSNQAPDMAARLHSTRVLGTFGYHAPEYAMTGQLSSKSDVYSFGVVLLELLTGRKPVDHTLPRGQQSLVTWATPRLSEDKVRQCVDSRLGGDYPPKAVAKFAAVAALCVQYEADFRPNMSIVVKALQPLLNAHARATNPGEHAGS</sequence>
<dbReference type="Gene3D" id="1.10.510.10">
    <property type="entry name" value="Transferase(Phosphotransferase) domain 1"/>
    <property type="match status" value="1"/>
</dbReference>
<evidence type="ECO:0000256" key="3">
    <source>
        <dbReference type="ARBA" id="ARBA00022741"/>
    </source>
</evidence>
<organism evidence="7">
    <name type="scientific">Zea mays</name>
    <name type="common">Maize</name>
    <dbReference type="NCBI Taxonomy" id="4577"/>
    <lineage>
        <taxon>Eukaryota</taxon>
        <taxon>Viridiplantae</taxon>
        <taxon>Streptophyta</taxon>
        <taxon>Embryophyta</taxon>
        <taxon>Tracheophyta</taxon>
        <taxon>Spermatophyta</taxon>
        <taxon>Magnoliopsida</taxon>
        <taxon>Liliopsida</taxon>
        <taxon>Poales</taxon>
        <taxon>Poaceae</taxon>
        <taxon>PACMAD clade</taxon>
        <taxon>Panicoideae</taxon>
        <taxon>Andropogonodae</taxon>
        <taxon>Andropogoneae</taxon>
        <taxon>Tripsacinae</taxon>
        <taxon>Zea</taxon>
    </lineage>
</organism>
<accession>A0A1D6J1P6</accession>
<keyword evidence="5 6" id="KW-0067">ATP-binding</keyword>
<dbReference type="ExpressionAtlas" id="A0A1D6J1P6">
    <property type="expression patterns" value="baseline and differential"/>
</dbReference>